<dbReference type="EMBL" id="DSEU01000070">
    <property type="protein sequence ID" value="HEM67837.1"/>
    <property type="molecule type" value="Genomic_DNA"/>
</dbReference>
<dbReference type="InterPro" id="IPR036986">
    <property type="entry name" value="S4_RNA-bd_sf"/>
</dbReference>
<dbReference type="NCBIfam" id="TIGR01018">
    <property type="entry name" value="uS4_arch"/>
    <property type="match status" value="1"/>
</dbReference>
<evidence type="ECO:0000256" key="2">
    <source>
        <dbReference type="ARBA" id="ARBA00022730"/>
    </source>
</evidence>
<evidence type="ECO:0000313" key="9">
    <source>
        <dbReference type="EMBL" id="HEM67837.1"/>
    </source>
</evidence>
<keyword evidence="3 6" id="KW-0694">RNA-binding</keyword>
<feature type="domain" description="Small ribosomal subunit protein uS4 N-terminal" evidence="8">
    <location>
        <begin position="5"/>
        <end position="103"/>
    </location>
</feature>
<feature type="domain" description="RNA-binding S4" evidence="7">
    <location>
        <begin position="104"/>
        <end position="163"/>
    </location>
</feature>
<dbReference type="Gene3D" id="3.10.290.10">
    <property type="entry name" value="RNA-binding S4 domain"/>
    <property type="match status" value="1"/>
</dbReference>
<dbReference type="AlphaFoldDB" id="A0A7J2U672"/>
<dbReference type="SUPFAM" id="SSF55174">
    <property type="entry name" value="Alpha-L RNA-binding motif"/>
    <property type="match status" value="1"/>
</dbReference>
<dbReference type="PANTHER" id="PTHR11831:SF5">
    <property type="entry name" value="40S RIBOSOMAL PROTEIN S9"/>
    <property type="match status" value="1"/>
</dbReference>
<dbReference type="PROSITE" id="PS50889">
    <property type="entry name" value="S4"/>
    <property type="match status" value="1"/>
</dbReference>
<dbReference type="InterPro" id="IPR001912">
    <property type="entry name" value="Ribosomal_uS4_N"/>
</dbReference>
<dbReference type="InterPro" id="IPR005710">
    <property type="entry name" value="Ribosomal_uS4_euk/arc"/>
</dbReference>
<dbReference type="CDD" id="cd00165">
    <property type="entry name" value="S4"/>
    <property type="match status" value="1"/>
</dbReference>
<dbReference type="GO" id="GO:0015935">
    <property type="term" value="C:small ribosomal subunit"/>
    <property type="evidence" value="ECO:0007669"/>
    <property type="project" value="InterPro"/>
</dbReference>
<dbReference type="PANTHER" id="PTHR11831">
    <property type="entry name" value="30S 40S RIBOSOMAL PROTEIN"/>
    <property type="match status" value="1"/>
</dbReference>
<dbReference type="HAMAP" id="MF_01306_A">
    <property type="entry name" value="Ribosomal_uS4_A"/>
    <property type="match status" value="1"/>
</dbReference>
<name>A0A7J2U672_9CREN</name>
<organism evidence="9">
    <name type="scientific">Ignisphaera aggregans</name>
    <dbReference type="NCBI Taxonomy" id="334771"/>
    <lineage>
        <taxon>Archaea</taxon>
        <taxon>Thermoproteota</taxon>
        <taxon>Thermoprotei</taxon>
        <taxon>Desulfurococcales</taxon>
        <taxon>Desulfurococcaceae</taxon>
        <taxon>Ignisphaera</taxon>
    </lineage>
</organism>
<keyword evidence="2 6" id="KW-0699">rRNA-binding</keyword>
<comment type="function">
    <text evidence="6">With S5 and S12 plays an important role in translational accuracy.</text>
</comment>
<dbReference type="GO" id="GO:0042274">
    <property type="term" value="P:ribosomal small subunit biogenesis"/>
    <property type="evidence" value="ECO:0007669"/>
    <property type="project" value="TreeGrafter"/>
</dbReference>
<evidence type="ECO:0000256" key="5">
    <source>
        <dbReference type="ARBA" id="ARBA00023274"/>
    </source>
</evidence>
<dbReference type="Pfam" id="PF00163">
    <property type="entry name" value="Ribosomal_S4"/>
    <property type="match status" value="1"/>
</dbReference>
<evidence type="ECO:0000256" key="4">
    <source>
        <dbReference type="ARBA" id="ARBA00022980"/>
    </source>
</evidence>
<dbReference type="GO" id="GO:0006412">
    <property type="term" value="P:translation"/>
    <property type="evidence" value="ECO:0007669"/>
    <property type="project" value="UniProtKB-UniRule"/>
</dbReference>
<dbReference type="GO" id="GO:0003735">
    <property type="term" value="F:structural constituent of ribosome"/>
    <property type="evidence" value="ECO:0007669"/>
    <property type="project" value="InterPro"/>
</dbReference>
<accession>A0A7J2U672</accession>
<comment type="function">
    <text evidence="6">One of the primary rRNA binding proteins, it binds directly to 16S rRNA where it nucleates assembly of the body of the 30S subunit.</text>
</comment>
<evidence type="ECO:0000259" key="8">
    <source>
        <dbReference type="SMART" id="SM01390"/>
    </source>
</evidence>
<dbReference type="InterPro" id="IPR002942">
    <property type="entry name" value="S4_RNA-bd"/>
</dbReference>
<comment type="caution">
    <text evidence="9">The sequence shown here is derived from an EMBL/GenBank/DDBJ whole genome shotgun (WGS) entry which is preliminary data.</text>
</comment>
<reference evidence="9" key="1">
    <citation type="journal article" date="2020" name="mSystems">
        <title>Genome- and Community-Level Interaction Insights into Carbon Utilization and Element Cycling Functions of Hydrothermarchaeota in Hydrothermal Sediment.</title>
        <authorList>
            <person name="Zhou Z."/>
            <person name="Liu Y."/>
            <person name="Xu W."/>
            <person name="Pan J."/>
            <person name="Luo Z.H."/>
            <person name="Li M."/>
        </authorList>
    </citation>
    <scope>NUCLEOTIDE SEQUENCE [LARGE SCALE GENOMIC DNA]</scope>
    <source>
        <strain evidence="9">SpSt-125</strain>
    </source>
</reference>
<keyword evidence="5 6" id="KW-0687">Ribonucleoprotein</keyword>
<dbReference type="NCBIfam" id="NF003139">
    <property type="entry name" value="PRK04051.1"/>
    <property type="match status" value="1"/>
</dbReference>
<proteinExistence type="inferred from homology"/>
<dbReference type="SMART" id="SM01390">
    <property type="entry name" value="Ribosomal_S4"/>
    <property type="match status" value="1"/>
</dbReference>
<dbReference type="SMART" id="SM00363">
    <property type="entry name" value="S4"/>
    <property type="match status" value="1"/>
</dbReference>
<evidence type="ECO:0000256" key="3">
    <source>
        <dbReference type="ARBA" id="ARBA00022884"/>
    </source>
</evidence>
<gene>
    <name evidence="6" type="primary">rps4</name>
    <name evidence="9" type="ORF">ENO26_09805</name>
</gene>
<evidence type="ECO:0000256" key="1">
    <source>
        <dbReference type="ARBA" id="ARBA00007465"/>
    </source>
</evidence>
<dbReference type="InterPro" id="IPR022801">
    <property type="entry name" value="Ribosomal_uS4"/>
</dbReference>
<sequence>MGDPKKSRRKWESPGHPWIKSRLQMEMELMGKYGLRNKKELWIAETMLRRIKHLVRSLLALPEEEREKRLQSLASRLYNMGILQIPNATISDILNLNIEAILERRLQTITWKKGLAKTLHQARQMIVHGHISIRGRRVTSPGHLVSRDEENYVSLYPTSSYAKSVTTSTS</sequence>
<dbReference type="InterPro" id="IPR022802">
    <property type="entry name" value="Ribosomal_uS4_arc"/>
</dbReference>
<evidence type="ECO:0000259" key="7">
    <source>
        <dbReference type="SMART" id="SM00363"/>
    </source>
</evidence>
<evidence type="ECO:0000256" key="6">
    <source>
        <dbReference type="HAMAP-Rule" id="MF_01306"/>
    </source>
</evidence>
<comment type="similarity">
    <text evidence="1 6">Belongs to the universal ribosomal protein uS4 family.</text>
</comment>
<keyword evidence="4 6" id="KW-0689">Ribosomal protein</keyword>
<dbReference type="GO" id="GO:0019843">
    <property type="term" value="F:rRNA binding"/>
    <property type="evidence" value="ECO:0007669"/>
    <property type="project" value="UniProtKB-UniRule"/>
</dbReference>
<protein>
    <recommendedName>
        <fullName evidence="6">Small ribosomal subunit protein uS4</fullName>
    </recommendedName>
</protein>
<dbReference type="Pfam" id="PF01479">
    <property type="entry name" value="S4"/>
    <property type="match status" value="1"/>
</dbReference>
<comment type="subunit">
    <text evidence="6">Part of the 30S ribosomal subunit. Contacts protein S5. The interaction surface between S4 and S5 is involved in control of translational fidelity.</text>
</comment>